<feature type="compositionally biased region" description="Pro residues" evidence="1">
    <location>
        <begin position="46"/>
        <end position="71"/>
    </location>
</feature>
<feature type="chain" id="PRO_5046975988" description="OmpA-like domain-containing protein" evidence="2">
    <location>
        <begin position="33"/>
        <end position="199"/>
    </location>
</feature>
<proteinExistence type="predicted"/>
<evidence type="ECO:0000313" key="4">
    <source>
        <dbReference type="Proteomes" id="UP001518990"/>
    </source>
</evidence>
<comment type="caution">
    <text evidence="3">The sequence shown here is derived from an EMBL/GenBank/DDBJ whole genome shotgun (WGS) entry which is preliminary data.</text>
</comment>
<evidence type="ECO:0008006" key="5">
    <source>
        <dbReference type="Google" id="ProtNLM"/>
    </source>
</evidence>
<keyword evidence="4" id="KW-1185">Reference proteome</keyword>
<gene>
    <name evidence="3" type="ORF">IAI60_08930</name>
</gene>
<sequence length="199" mass="20566">MRFRYTFPAPPLRRRVLLALPLGLLLAAPALAQVGAPTGLRRQPEAPAPSDPAPAAPAPPDLNQPPRPAAPPQQLSMVNLPPSMRSLPDGGWRIEGMAANGKLDPATTNTLAEIGRRLAAETVGRVVVVAQVVGPAEDISVARRASLASAQAIRRALEAGGLPGTRIDLRPLGRTAAAEDAIELLPPGAVSPSLAAQSQ</sequence>
<dbReference type="EMBL" id="JACTNF010000008">
    <property type="protein sequence ID" value="MBO1074732.1"/>
    <property type="molecule type" value="Genomic_DNA"/>
</dbReference>
<dbReference type="Proteomes" id="UP001518990">
    <property type="component" value="Unassembled WGS sequence"/>
</dbReference>
<organism evidence="3 4">
    <name type="scientific">Roseomonas marmotae</name>
    <dbReference type="NCBI Taxonomy" id="2768161"/>
    <lineage>
        <taxon>Bacteria</taxon>
        <taxon>Pseudomonadati</taxon>
        <taxon>Pseudomonadota</taxon>
        <taxon>Alphaproteobacteria</taxon>
        <taxon>Acetobacterales</taxon>
        <taxon>Roseomonadaceae</taxon>
        <taxon>Roseomonas</taxon>
    </lineage>
</organism>
<feature type="region of interest" description="Disordered" evidence="1">
    <location>
        <begin position="40"/>
        <end position="82"/>
    </location>
</feature>
<protein>
    <recommendedName>
        <fullName evidence="5">OmpA-like domain-containing protein</fullName>
    </recommendedName>
</protein>
<reference evidence="3 4" key="1">
    <citation type="submission" date="2020-09" db="EMBL/GenBank/DDBJ databases">
        <title>Roseomonas.</title>
        <authorList>
            <person name="Zhu W."/>
        </authorList>
    </citation>
    <scope>NUCLEOTIDE SEQUENCE [LARGE SCALE GENOMIC DNA]</scope>
    <source>
        <strain evidence="3 4">1311</strain>
    </source>
</reference>
<keyword evidence="2" id="KW-0732">Signal</keyword>
<evidence type="ECO:0000313" key="3">
    <source>
        <dbReference type="EMBL" id="MBO1074732.1"/>
    </source>
</evidence>
<feature type="signal peptide" evidence="2">
    <location>
        <begin position="1"/>
        <end position="32"/>
    </location>
</feature>
<accession>A0ABS3KCL1</accession>
<evidence type="ECO:0000256" key="2">
    <source>
        <dbReference type="SAM" id="SignalP"/>
    </source>
</evidence>
<evidence type="ECO:0000256" key="1">
    <source>
        <dbReference type="SAM" id="MobiDB-lite"/>
    </source>
</evidence>
<name>A0ABS3KCL1_9PROT</name>
<dbReference type="RefSeq" id="WP_207446490.1">
    <property type="nucleotide sequence ID" value="NZ_CP061091.1"/>
</dbReference>